<keyword evidence="8" id="KW-1185">Reference proteome</keyword>
<keyword evidence="4" id="KW-0547">Nucleotide-binding</keyword>
<keyword evidence="2" id="KW-1277">Toxin-antitoxin system</keyword>
<organism evidence="7 8">
    <name type="scientific">Methylomonas albis</name>
    <dbReference type="NCBI Taxonomy" id="1854563"/>
    <lineage>
        <taxon>Bacteria</taxon>
        <taxon>Pseudomonadati</taxon>
        <taxon>Pseudomonadota</taxon>
        <taxon>Gammaproteobacteria</taxon>
        <taxon>Methylococcales</taxon>
        <taxon>Methylococcaceae</taxon>
        <taxon>Methylomonas</taxon>
    </lineage>
</organism>
<evidence type="ECO:0000313" key="8">
    <source>
        <dbReference type="Proteomes" id="UP000652176"/>
    </source>
</evidence>
<evidence type="ECO:0000313" key="7">
    <source>
        <dbReference type="EMBL" id="MBD9358869.1"/>
    </source>
</evidence>
<evidence type="ECO:0000256" key="4">
    <source>
        <dbReference type="ARBA" id="ARBA00022741"/>
    </source>
</evidence>
<comment type="similarity">
    <text evidence="6">Belongs to the HepT RNase toxin family.</text>
</comment>
<evidence type="ECO:0000256" key="6">
    <source>
        <dbReference type="ARBA" id="ARBA00024207"/>
    </source>
</evidence>
<name>A0ABR9D9H3_9GAMM</name>
<dbReference type="RefSeq" id="WP_192377058.1">
    <property type="nucleotide sequence ID" value="NZ_CAJHIV010000001.1"/>
</dbReference>
<dbReference type="PANTHER" id="PTHR34139">
    <property type="entry name" value="UPF0331 PROTEIN MJ0127"/>
    <property type="match status" value="1"/>
</dbReference>
<reference evidence="7 8" key="1">
    <citation type="submission" date="2020-09" db="EMBL/GenBank/DDBJ databases">
        <title>Methylomonas albis sp. nov. and Methylomonas fluvii sp. nov.: Two cold-adapted methanotrophs from the River Elbe and an amended description of Methylovulum psychrotolerans strain Eb1.</title>
        <authorList>
            <person name="Bussmann I.K."/>
            <person name="Klings K.-W."/>
            <person name="Warnstedt J."/>
            <person name="Hoppert M."/>
            <person name="Saborowski A."/>
            <person name="Horn F."/>
            <person name="Liebner S."/>
        </authorList>
    </citation>
    <scope>NUCLEOTIDE SEQUENCE [LARGE SCALE GENOMIC DNA]</scope>
    <source>
        <strain evidence="7 8">EbA</strain>
    </source>
</reference>
<dbReference type="Pfam" id="PF01934">
    <property type="entry name" value="HepT-like"/>
    <property type="match status" value="1"/>
</dbReference>
<dbReference type="InterPro" id="IPR008201">
    <property type="entry name" value="HepT-like"/>
</dbReference>
<dbReference type="PANTHER" id="PTHR34139:SF1">
    <property type="entry name" value="RNASE MJ1380-RELATED"/>
    <property type="match status" value="1"/>
</dbReference>
<sequence length="116" mass="13045">MKDRLIFISAALESIELIQSYTAGYDWVSFWGDRKTQDAVIRNLEIIGQALKDFGVDTLLETAPSMPWREIAGMRNVLAHEYLGVDVEMVWDTVQCHLEPLQGALETLMEGADGTQ</sequence>
<dbReference type="InterPro" id="IPR051813">
    <property type="entry name" value="HepT_RNase_toxin"/>
</dbReference>
<protein>
    <submittedName>
        <fullName evidence="7">DUF86 domain-containing protein</fullName>
    </submittedName>
</protein>
<dbReference type="EMBL" id="JACXSS010000001">
    <property type="protein sequence ID" value="MBD9358869.1"/>
    <property type="molecule type" value="Genomic_DNA"/>
</dbReference>
<keyword evidence="3" id="KW-0540">Nuclease</keyword>
<accession>A0ABR9D9H3</accession>
<keyword evidence="5" id="KW-0378">Hydrolase</keyword>
<proteinExistence type="inferred from homology"/>
<evidence type="ECO:0000256" key="1">
    <source>
        <dbReference type="ARBA" id="ARBA00022553"/>
    </source>
</evidence>
<gene>
    <name evidence="7" type="ORF">IE877_23870</name>
</gene>
<evidence type="ECO:0000256" key="3">
    <source>
        <dbReference type="ARBA" id="ARBA00022722"/>
    </source>
</evidence>
<keyword evidence="1" id="KW-0597">Phosphoprotein</keyword>
<dbReference type="Proteomes" id="UP000652176">
    <property type="component" value="Unassembled WGS sequence"/>
</dbReference>
<evidence type="ECO:0000256" key="5">
    <source>
        <dbReference type="ARBA" id="ARBA00022801"/>
    </source>
</evidence>
<dbReference type="Gene3D" id="1.20.120.580">
    <property type="entry name" value="bsu32300-like"/>
    <property type="match status" value="1"/>
</dbReference>
<dbReference type="InterPro" id="IPR037038">
    <property type="entry name" value="HepT-like_sf"/>
</dbReference>
<evidence type="ECO:0000256" key="2">
    <source>
        <dbReference type="ARBA" id="ARBA00022649"/>
    </source>
</evidence>
<comment type="caution">
    <text evidence="7">The sequence shown here is derived from an EMBL/GenBank/DDBJ whole genome shotgun (WGS) entry which is preliminary data.</text>
</comment>